<proteinExistence type="predicted"/>
<name>A0A1S8CL58_9GAMM</name>
<gene>
    <name evidence="1" type="ORF">BMI79_09300</name>
</gene>
<organism evidence="1 2">
    <name type="scientific">Serratia oryzae</name>
    <dbReference type="NCBI Taxonomy" id="2034155"/>
    <lineage>
        <taxon>Bacteria</taxon>
        <taxon>Pseudomonadati</taxon>
        <taxon>Pseudomonadota</taxon>
        <taxon>Gammaproteobacteria</taxon>
        <taxon>Enterobacterales</taxon>
        <taxon>Yersiniaceae</taxon>
        <taxon>Serratia</taxon>
    </lineage>
</organism>
<dbReference type="Proteomes" id="UP000216021">
    <property type="component" value="Unassembled WGS sequence"/>
</dbReference>
<dbReference type="OrthoDB" id="6638444at2"/>
<comment type="caution">
    <text evidence="1">The sequence shown here is derived from an EMBL/GenBank/DDBJ whole genome shotgun (WGS) entry which is preliminary data.</text>
</comment>
<evidence type="ECO:0000313" key="2">
    <source>
        <dbReference type="Proteomes" id="UP000216021"/>
    </source>
</evidence>
<sequence length="268" mass="30707">MNDNKMTEIDIINDLVSKMSEEEANEYISYIHNQDSDGINSIVKKYGYMFVKPISNIISEHNVDDLFGGREDIIIPALMSSFSNAAKRVKEERKFSKEKSVNQVDSISELRELDKRINNKESANHYMKTLFNEEINVMLKAKMILESAGCDYISSELDDIINKTTINLILTKPIENMKKKEIISEDRRKAGKGNISPHKFMAVKIAADTWEKYPNASQEGLVDEIFLYFRKKWNDNPSSGAIKGWLSESGLNPKVKPKNRKFTLVINE</sequence>
<dbReference type="AlphaFoldDB" id="A0A1S8CL58"/>
<dbReference type="RefSeq" id="WP_076941902.1">
    <property type="nucleotide sequence ID" value="NZ_MOXD01000004.1"/>
</dbReference>
<protein>
    <submittedName>
        <fullName evidence="1">Uncharacterized protein</fullName>
    </submittedName>
</protein>
<dbReference type="EMBL" id="MOXD01000004">
    <property type="protein sequence ID" value="OMQ23698.1"/>
    <property type="molecule type" value="Genomic_DNA"/>
</dbReference>
<evidence type="ECO:0000313" key="1">
    <source>
        <dbReference type="EMBL" id="OMQ23698.1"/>
    </source>
</evidence>
<dbReference type="STRING" id="2034155.BMI79_09300"/>
<reference evidence="1 2" key="1">
    <citation type="submission" date="2016-11" db="EMBL/GenBank/DDBJ databases">
        <title>Rahnella oryzae sp. nov., isolated from rice root.</title>
        <authorList>
            <person name="Zhang X.-X."/>
            <person name="Zhang J."/>
        </authorList>
    </citation>
    <scope>NUCLEOTIDE SEQUENCE [LARGE SCALE GENOMIC DNA]</scope>
    <source>
        <strain evidence="1 2">J11-6</strain>
    </source>
</reference>
<accession>A0A1S8CL58</accession>
<keyword evidence="2" id="KW-1185">Reference proteome</keyword>